<keyword evidence="11" id="KW-1185">Reference proteome</keyword>
<dbReference type="InterPro" id="IPR001192">
    <property type="entry name" value="PI-PLC_fam"/>
</dbReference>
<feature type="compositionally biased region" description="Basic and acidic residues" evidence="6">
    <location>
        <begin position="552"/>
        <end position="566"/>
    </location>
</feature>
<feature type="region of interest" description="Disordered" evidence="6">
    <location>
        <begin position="550"/>
        <end position="570"/>
    </location>
</feature>
<dbReference type="Pfam" id="PF00387">
    <property type="entry name" value="PI-PLC-Y"/>
    <property type="match status" value="1"/>
</dbReference>
<dbReference type="InterPro" id="IPR035892">
    <property type="entry name" value="C2_domain_sf"/>
</dbReference>
<dbReference type="GO" id="GO:0051209">
    <property type="term" value="P:release of sequestered calcium ion into cytosol"/>
    <property type="evidence" value="ECO:0007669"/>
    <property type="project" value="TreeGrafter"/>
</dbReference>
<keyword evidence="3 5" id="KW-0442">Lipid degradation</keyword>
<dbReference type="PANTHER" id="PTHR10336:SF36">
    <property type="entry name" value="1-PHOSPHATIDYLINOSITOL 4,5-BISPHOSPHATE PHOSPHODIESTERASE BETA-4"/>
    <property type="match status" value="1"/>
</dbReference>
<dbReference type="PROSITE" id="PS50008">
    <property type="entry name" value="PIPLC_Y_DOMAIN"/>
    <property type="match status" value="1"/>
</dbReference>
<feature type="transmembrane region" description="Helical" evidence="7">
    <location>
        <begin position="158"/>
        <end position="178"/>
    </location>
</feature>
<dbReference type="EC" id="3.1.4.11" evidence="1 5"/>
<evidence type="ECO:0000256" key="8">
    <source>
        <dbReference type="SAM" id="SignalP"/>
    </source>
</evidence>
<organism evidence="10 11">
    <name type="scientific">Fusarium globosum</name>
    <dbReference type="NCBI Taxonomy" id="78864"/>
    <lineage>
        <taxon>Eukaryota</taxon>
        <taxon>Fungi</taxon>
        <taxon>Dikarya</taxon>
        <taxon>Ascomycota</taxon>
        <taxon>Pezizomycotina</taxon>
        <taxon>Sordariomycetes</taxon>
        <taxon>Hypocreomycetidae</taxon>
        <taxon>Hypocreales</taxon>
        <taxon>Nectriaceae</taxon>
        <taxon>Fusarium</taxon>
        <taxon>Fusarium fujikuroi species complex</taxon>
    </lineage>
</organism>
<feature type="transmembrane region" description="Helical" evidence="7">
    <location>
        <begin position="407"/>
        <end position="426"/>
    </location>
</feature>
<evidence type="ECO:0000256" key="3">
    <source>
        <dbReference type="ARBA" id="ARBA00022963"/>
    </source>
</evidence>
<keyword evidence="8" id="KW-0732">Signal</keyword>
<dbReference type="Gene3D" id="3.20.20.190">
    <property type="entry name" value="Phosphatidylinositol (PI) phosphodiesterase"/>
    <property type="match status" value="1"/>
</dbReference>
<dbReference type="PANTHER" id="PTHR10336">
    <property type="entry name" value="PHOSPHOINOSITIDE-SPECIFIC PHOSPHOLIPASE C FAMILY PROTEIN"/>
    <property type="match status" value="1"/>
</dbReference>
<proteinExistence type="predicted"/>
<comment type="caution">
    <text evidence="10">The sequence shown here is derived from an EMBL/GenBank/DDBJ whole genome shotgun (WGS) entry which is preliminary data.</text>
</comment>
<dbReference type="GO" id="GO:0016042">
    <property type="term" value="P:lipid catabolic process"/>
    <property type="evidence" value="ECO:0007669"/>
    <property type="project" value="UniProtKB-KW"/>
</dbReference>
<dbReference type="Gene3D" id="2.60.40.150">
    <property type="entry name" value="C2 domain"/>
    <property type="match status" value="1"/>
</dbReference>
<evidence type="ECO:0000313" key="10">
    <source>
        <dbReference type="EMBL" id="KAF5719306.1"/>
    </source>
</evidence>
<keyword evidence="7" id="KW-0812">Transmembrane</keyword>
<dbReference type="GO" id="GO:0048015">
    <property type="term" value="P:phosphatidylinositol-mediated signaling"/>
    <property type="evidence" value="ECO:0007669"/>
    <property type="project" value="TreeGrafter"/>
</dbReference>
<gene>
    <name evidence="10" type="ORF">FGLOB1_1218</name>
</gene>
<feature type="domain" description="PI-PLC Y-box" evidence="9">
    <location>
        <begin position="901"/>
        <end position="958"/>
    </location>
</feature>
<dbReference type="Pfam" id="PF00388">
    <property type="entry name" value="PI-PLC-X"/>
    <property type="match status" value="1"/>
</dbReference>
<evidence type="ECO:0000256" key="5">
    <source>
        <dbReference type="RuleBase" id="RU361133"/>
    </source>
</evidence>
<dbReference type="SMART" id="SM00149">
    <property type="entry name" value="PLCYc"/>
    <property type="match status" value="1"/>
</dbReference>
<sequence length="1108" mass="124003">MKLSRVTPFTLLAASCQAAYVQFQDCADTLTNKSLIPESFRAAVEQGRDGFEWRFDVIAGQADRNACEIDVGDVVPRFTVIDYERDSKEVSGEIVNMSCYTSEWLGPRTHFTIASSFKRSTFLDTFRTTLEITSKDNESLSCIRATLTPAAPESIRLLSLWLPIATFALTCIVACWPAQQTTSSLTSKNGRITRAINLLAYIQFMFFSGALSLRYPGFFQPLVGLCSWSTLMLPAGPVEASSPYARAGVNDGIYEHNGTITGAPGLELLTQMTGSPVKPQSWMNTFVLSLIIFFFLYLSSYINFRLSTRDSPSNFTWKTIRAQLRDRYWAVVRLFLSCFMLPISAWATYQFLDDQIFGYRNSAMAILILIVLLAGFWWSWTRDSEMGSLVIQSPGRLNKDPESGRQYYALVLFSLMFLRGSIIGGLQTYTSVQLGVLLGCELVQLLAMTFWTRFACFISLAGILSVSRLALFALHIGFVPELASHSGRMLVAYIILCGHVVVLTCIFLLPAVLDMAHLIMYGRAVTMSDADRGAPVREVPRAIQRAQTDIEGLQKSESAKTRDSNRHTRASPDFNQLLLEMILKRETNNPLIGSTSQKALKEFLEDLKRRDKRAELEKNPTVFSDSSSTLINPSSSKEEIAPVSDFSGDLFSHLFSKENLAIRTAPRHHNLDYPINQYFVSSSHNTYLRGRQVAARSKLKGYISTLSQGCRSVEVDCWDGRDGQPIVKHGYSLTTSISFRSVIETINNYAFFASDLPLWLSLEVHCNPAQRDIMARTMLEIFRSSLVVEPLDASSQELPSPNQLRGKILLKVKVARDLEPLQEPLAPEDLNLDEPGEDIENHDHQDLPGDLLQSLAVYGASRRLPKDAEFDTHRNFIYSVSERNFKKHTKDNCSLELSGTQHLVRVYPDPNRVDSSNFDPLQCWRHGVQMIALNCQTDDFYMTLNQAMFHGSSGYVLKALPRLTQIRLQVDVLMARGLKVSTGNGPVHVKMKLLTPDTMSQKARTAPALLQDSDVAFDENLEMSVETNYPHLTFLHWSVKTMSNGRSMSITSGTAKVENLREGYRVLPMGDASNNEGHHLKRIIITAINLNNGNQKAAASAMVTLAVR</sequence>
<evidence type="ECO:0000259" key="9">
    <source>
        <dbReference type="PROSITE" id="PS50008"/>
    </source>
</evidence>
<feature type="transmembrane region" description="Helical" evidence="7">
    <location>
        <begin position="328"/>
        <end position="349"/>
    </location>
</feature>
<dbReference type="GO" id="GO:0004435">
    <property type="term" value="F:phosphatidylinositol-4,5-bisphosphate phospholipase C activity"/>
    <property type="evidence" value="ECO:0007669"/>
    <property type="project" value="UniProtKB-EC"/>
</dbReference>
<reference evidence="10 11" key="1">
    <citation type="submission" date="2020-05" db="EMBL/GenBank/DDBJ databases">
        <title>Identification and distribution of gene clusters putatively required for synthesis of sphingolipid metabolism inhibitors in phylogenetically diverse species of the filamentous fungus Fusarium.</title>
        <authorList>
            <person name="Kim H.-S."/>
            <person name="Busman M."/>
            <person name="Brown D.W."/>
            <person name="Divon H."/>
            <person name="Uhlig S."/>
            <person name="Proctor R.H."/>
        </authorList>
    </citation>
    <scope>NUCLEOTIDE SEQUENCE [LARGE SCALE GENOMIC DNA]</scope>
    <source>
        <strain evidence="10 11">NRRL 26131</strain>
    </source>
</reference>
<evidence type="ECO:0000256" key="1">
    <source>
        <dbReference type="ARBA" id="ARBA00012368"/>
    </source>
</evidence>
<keyword evidence="4 5" id="KW-0443">Lipid metabolism</keyword>
<feature type="transmembrane region" description="Helical" evidence="7">
    <location>
        <begin position="458"/>
        <end position="478"/>
    </location>
</feature>
<protein>
    <recommendedName>
        <fullName evidence="1 5">Phosphoinositide phospholipase C</fullName>
        <ecNumber evidence="1 5">3.1.4.11</ecNumber>
    </recommendedName>
</protein>
<dbReference type="Proteomes" id="UP000532311">
    <property type="component" value="Unassembled WGS sequence"/>
</dbReference>
<evidence type="ECO:0000256" key="2">
    <source>
        <dbReference type="ARBA" id="ARBA00022801"/>
    </source>
</evidence>
<evidence type="ECO:0000256" key="4">
    <source>
        <dbReference type="ARBA" id="ARBA00023098"/>
    </source>
</evidence>
<evidence type="ECO:0000256" key="7">
    <source>
        <dbReference type="SAM" id="Phobius"/>
    </source>
</evidence>
<feature type="transmembrane region" description="Helical" evidence="7">
    <location>
        <begin position="282"/>
        <end position="304"/>
    </location>
</feature>
<keyword evidence="2 5" id="KW-0378">Hydrolase</keyword>
<evidence type="ECO:0000313" key="11">
    <source>
        <dbReference type="Proteomes" id="UP000532311"/>
    </source>
</evidence>
<dbReference type="InterPro" id="IPR017946">
    <property type="entry name" value="PLC-like_Pdiesterase_TIM-brl"/>
</dbReference>
<evidence type="ECO:0000256" key="6">
    <source>
        <dbReference type="SAM" id="MobiDB-lite"/>
    </source>
</evidence>
<dbReference type="PROSITE" id="PS50007">
    <property type="entry name" value="PIPLC_X_DOMAIN"/>
    <property type="match status" value="1"/>
</dbReference>
<dbReference type="InterPro" id="IPR001711">
    <property type="entry name" value="PLipase_C_Pinositol-sp_Y"/>
</dbReference>
<feature type="transmembrane region" description="Helical" evidence="7">
    <location>
        <begin position="490"/>
        <end position="513"/>
    </location>
</feature>
<name>A0A8H6DJ14_9HYPO</name>
<dbReference type="InterPro" id="IPR000909">
    <property type="entry name" value="PLipase_C_PInositol-sp_X_dom"/>
</dbReference>
<keyword evidence="7" id="KW-0472">Membrane</keyword>
<comment type="catalytic activity">
    <reaction evidence="5">
        <text>a 1,2-diacyl-sn-glycero-3-phospho-(1D-myo-inositol-4,5-bisphosphate) + H2O = 1D-myo-inositol 1,4,5-trisphosphate + a 1,2-diacyl-sn-glycerol + H(+)</text>
        <dbReference type="Rhea" id="RHEA:33179"/>
        <dbReference type="ChEBI" id="CHEBI:15377"/>
        <dbReference type="ChEBI" id="CHEBI:15378"/>
        <dbReference type="ChEBI" id="CHEBI:17815"/>
        <dbReference type="ChEBI" id="CHEBI:58456"/>
        <dbReference type="ChEBI" id="CHEBI:203600"/>
        <dbReference type="EC" id="3.1.4.11"/>
    </reaction>
</comment>
<accession>A0A8H6DJ14</accession>
<feature type="chain" id="PRO_5034542126" description="Phosphoinositide phospholipase C" evidence="8">
    <location>
        <begin position="19"/>
        <end position="1108"/>
    </location>
</feature>
<keyword evidence="7" id="KW-1133">Transmembrane helix</keyword>
<dbReference type="PROSITE" id="PS51257">
    <property type="entry name" value="PROKAR_LIPOPROTEIN"/>
    <property type="match status" value="1"/>
</dbReference>
<dbReference type="CDD" id="cd08598">
    <property type="entry name" value="PI-PLC1c_yeast"/>
    <property type="match status" value="1"/>
</dbReference>
<feature type="transmembrane region" description="Helical" evidence="7">
    <location>
        <begin position="361"/>
        <end position="380"/>
    </location>
</feature>
<dbReference type="EMBL" id="JAAQPF010000037">
    <property type="protein sequence ID" value="KAF5719306.1"/>
    <property type="molecule type" value="Genomic_DNA"/>
</dbReference>
<dbReference type="SMART" id="SM00148">
    <property type="entry name" value="PLCXc"/>
    <property type="match status" value="1"/>
</dbReference>
<feature type="signal peptide" evidence="8">
    <location>
        <begin position="1"/>
        <end position="18"/>
    </location>
</feature>
<dbReference type="SUPFAM" id="SSF51695">
    <property type="entry name" value="PLC-like phosphodiesterases"/>
    <property type="match status" value="1"/>
</dbReference>
<feature type="transmembrane region" description="Helical" evidence="7">
    <location>
        <begin position="198"/>
        <end position="215"/>
    </location>
</feature>
<dbReference type="AlphaFoldDB" id="A0A8H6DJ14"/>
<dbReference type="PRINTS" id="PR00390">
    <property type="entry name" value="PHPHLIPASEC"/>
</dbReference>